<dbReference type="AlphaFoldDB" id="A0A1B8HMT2"/>
<evidence type="ECO:0000256" key="1">
    <source>
        <dbReference type="SAM" id="SignalP"/>
    </source>
</evidence>
<dbReference type="SUPFAM" id="SSF49401">
    <property type="entry name" value="Bacterial adhesins"/>
    <property type="match status" value="1"/>
</dbReference>
<evidence type="ECO:0000313" key="2">
    <source>
        <dbReference type="EMBL" id="OBU10755.1"/>
    </source>
</evidence>
<dbReference type="PANTHER" id="PTHR33420:SF10">
    <property type="entry name" value="FIMBRIAE MAJOR SUBUNIT"/>
    <property type="match status" value="1"/>
</dbReference>
<evidence type="ECO:0000313" key="3">
    <source>
        <dbReference type="Proteomes" id="UP000092247"/>
    </source>
</evidence>
<protein>
    <submittedName>
        <fullName evidence="2">Uncharacterized protein</fullName>
    </submittedName>
</protein>
<dbReference type="InterPro" id="IPR036937">
    <property type="entry name" value="Adhesion_dom_fimbrial_sf"/>
</dbReference>
<keyword evidence="1" id="KW-0732">Signal</keyword>
<reference evidence="2 3" key="1">
    <citation type="submission" date="2016-06" db="EMBL/GenBank/DDBJ databases">
        <authorList>
            <person name="Kjaerup R.B."/>
            <person name="Dalgaard T.S."/>
            <person name="Juul-Madsen H.R."/>
        </authorList>
    </citation>
    <scope>NUCLEOTIDE SEQUENCE [LARGE SCALE GENOMIC DNA]</scope>
    <source>
        <strain evidence="2 3">GCSL-Mp3</strain>
    </source>
</reference>
<dbReference type="EMBL" id="LZEX01000002">
    <property type="protein sequence ID" value="OBU10755.1"/>
    <property type="molecule type" value="Genomic_DNA"/>
</dbReference>
<dbReference type="Proteomes" id="UP000092247">
    <property type="component" value="Unassembled WGS sequence"/>
</dbReference>
<dbReference type="InterPro" id="IPR050263">
    <property type="entry name" value="Bact_Fimbrial_Adh_Pro"/>
</dbReference>
<dbReference type="InterPro" id="IPR008966">
    <property type="entry name" value="Adhesion_dom_sf"/>
</dbReference>
<sequence>MKKTLIVIITAACATSAFAASDNTVRFRGEVANQTCSLDINGTEKSPIVLLPTVSLNEFKDGATITTGKTAGDTEFTINVSGCSPTKTGDNPNDMETSLHIAFVGNAVTTANNLGNTGDAAGVSIQLTDNDIPFKFTSGDLVKSSQPVTIADDGSVAPITYVARYYAENSTITAGTVMASAQYAITYK</sequence>
<proteinExistence type="predicted"/>
<comment type="caution">
    <text evidence="2">The sequence shown here is derived from an EMBL/GenBank/DDBJ whole genome shotgun (WGS) entry which is preliminary data.</text>
</comment>
<name>A0A1B8HMT2_9GAMM</name>
<accession>A0A1B8HMT2</accession>
<dbReference type="PANTHER" id="PTHR33420">
    <property type="entry name" value="FIMBRIAL SUBUNIT ELFA-RELATED"/>
    <property type="match status" value="1"/>
</dbReference>
<gene>
    <name evidence="2" type="ORF">AYY17_14620</name>
</gene>
<dbReference type="GO" id="GO:0009289">
    <property type="term" value="C:pilus"/>
    <property type="evidence" value="ECO:0007669"/>
    <property type="project" value="InterPro"/>
</dbReference>
<feature type="signal peptide" evidence="1">
    <location>
        <begin position="1"/>
        <end position="19"/>
    </location>
</feature>
<organism evidence="2 3">
    <name type="scientific">Morganella psychrotolerans</name>
    <dbReference type="NCBI Taxonomy" id="368603"/>
    <lineage>
        <taxon>Bacteria</taxon>
        <taxon>Pseudomonadati</taxon>
        <taxon>Pseudomonadota</taxon>
        <taxon>Gammaproteobacteria</taxon>
        <taxon>Enterobacterales</taxon>
        <taxon>Morganellaceae</taxon>
        <taxon>Morganella</taxon>
    </lineage>
</organism>
<dbReference type="GO" id="GO:0043709">
    <property type="term" value="P:cell adhesion involved in single-species biofilm formation"/>
    <property type="evidence" value="ECO:0007669"/>
    <property type="project" value="TreeGrafter"/>
</dbReference>
<feature type="chain" id="PRO_5008609830" evidence="1">
    <location>
        <begin position="20"/>
        <end position="188"/>
    </location>
</feature>
<dbReference type="Gene3D" id="2.60.40.1090">
    <property type="entry name" value="Fimbrial-type adhesion domain"/>
    <property type="match status" value="1"/>
</dbReference>
<dbReference type="RefSeq" id="WP_067421457.1">
    <property type="nucleotide sequence ID" value="NZ_LZEX01000002.1"/>
</dbReference>